<feature type="transmembrane region" description="Helical" evidence="2">
    <location>
        <begin position="312"/>
        <end position="332"/>
    </location>
</feature>
<dbReference type="EMBL" id="CM001885">
    <property type="protein sequence ID" value="EOY12295.1"/>
    <property type="molecule type" value="Genomic_DNA"/>
</dbReference>
<dbReference type="STRING" id="3641.A0A061F4N7"/>
<feature type="transmembrane region" description="Helical" evidence="2">
    <location>
        <begin position="430"/>
        <end position="451"/>
    </location>
</feature>
<dbReference type="Gramene" id="EOY12295">
    <property type="protein sequence ID" value="EOY12295"/>
    <property type="gene ID" value="TCM_030839"/>
</dbReference>
<keyword evidence="2" id="KW-1133">Transmembrane helix</keyword>
<feature type="transmembrane region" description="Helical" evidence="2">
    <location>
        <begin position="287"/>
        <end position="306"/>
    </location>
</feature>
<keyword evidence="2" id="KW-0812">Transmembrane</keyword>
<dbReference type="AlphaFoldDB" id="A0A061F4N7"/>
<sequence length="543" mass="59690">MAILKASSPFFSGCSSSASFRKTRVSALISNPNVSVSKILNDEFHRRKGLKTFEATNPLVEIKPANKEEIFNSMVLREMYAIMDIVADRAEMHKNIGAQRDNWNWLLLNSVNGMTVTASIMAGIAAVGGGGGASFLALKLSSSLLYMAATGVLVVMNKIQPSQLAEEQRNASRLFKKLHEEMKTNIALGNPDSDDVKDAMEKVLALDKAYPLPLLGTMLDKFPSLVKPAVWWPEEKAQQEKLVRKVERNGWDEDLEEEMKEIVGVLKRKDTEEYIRLSKIVLKINKTLAICGPLLTGIAALGSALMGSSFCGSLAAILGVVFGAMAIVVNNLEHGGQIGMVFEMYRSSAGFFRLMGETIESTLGETEADERENGELFEVKVALQLGRSLSELRDLADASRPAHSSTHEDSPLRNLVIKVLDKIKEGRGPVISKTVAGTLFVVFISISYNAIEIQKRALEGGVINPTDEVLLANRILEASLMGFALFLALVTYRLHYHIKELNPARRRLEADEKAEPMVVEGSLKQEHSKKATASRTSDVRLKD</sequence>
<evidence type="ECO:0000313" key="3">
    <source>
        <dbReference type="EMBL" id="EOY12295.1"/>
    </source>
</evidence>
<evidence type="ECO:0000256" key="2">
    <source>
        <dbReference type="SAM" id="Phobius"/>
    </source>
</evidence>
<dbReference type="InterPro" id="IPR027949">
    <property type="entry name" value="Chloroplast_duf"/>
</dbReference>
<evidence type="ECO:0000256" key="1">
    <source>
        <dbReference type="SAM" id="MobiDB-lite"/>
    </source>
</evidence>
<dbReference type="HOGENOM" id="CLU_027757_0_0_1"/>
<dbReference type="PANTHER" id="PTHR33358:SF7">
    <property type="entry name" value="F-BOX PROTEIN"/>
    <property type="match status" value="1"/>
</dbReference>
<name>A0A061F4N7_THECC</name>
<proteinExistence type="predicted"/>
<feature type="transmembrane region" description="Helical" evidence="2">
    <location>
        <begin position="103"/>
        <end position="127"/>
    </location>
</feature>
<protein>
    <submittedName>
        <fullName evidence="3">F-box family protein with a domain of Uncharacterized protein function, putative</fullName>
    </submittedName>
</protein>
<dbReference type="InParanoid" id="A0A061F4N7"/>
<organism evidence="3 4">
    <name type="scientific">Theobroma cacao</name>
    <name type="common">Cacao</name>
    <name type="synonym">Cocoa</name>
    <dbReference type="NCBI Taxonomy" id="3641"/>
    <lineage>
        <taxon>Eukaryota</taxon>
        <taxon>Viridiplantae</taxon>
        <taxon>Streptophyta</taxon>
        <taxon>Embryophyta</taxon>
        <taxon>Tracheophyta</taxon>
        <taxon>Spermatophyta</taxon>
        <taxon>Magnoliopsida</taxon>
        <taxon>eudicotyledons</taxon>
        <taxon>Gunneridae</taxon>
        <taxon>Pentapetalae</taxon>
        <taxon>rosids</taxon>
        <taxon>malvids</taxon>
        <taxon>Malvales</taxon>
        <taxon>Malvaceae</taxon>
        <taxon>Byttnerioideae</taxon>
        <taxon>Theobroma</taxon>
    </lineage>
</organism>
<accession>A0A061F4N7</accession>
<feature type="transmembrane region" description="Helical" evidence="2">
    <location>
        <begin position="133"/>
        <end position="155"/>
    </location>
</feature>
<dbReference type="PANTHER" id="PTHR33358">
    <property type="entry name" value="F-BOX PROTEIN WITH A DOMAIN PROTEIN"/>
    <property type="match status" value="1"/>
</dbReference>
<keyword evidence="2" id="KW-0472">Membrane</keyword>
<feature type="region of interest" description="Disordered" evidence="1">
    <location>
        <begin position="518"/>
        <end position="543"/>
    </location>
</feature>
<keyword evidence="4" id="KW-1185">Reference proteome</keyword>
<reference evidence="3 4" key="1">
    <citation type="journal article" date="2013" name="Genome Biol.">
        <title>The genome sequence of the most widely cultivated cacao type and its use to identify candidate genes regulating pod color.</title>
        <authorList>
            <person name="Motamayor J.C."/>
            <person name="Mockaitis K."/>
            <person name="Schmutz J."/>
            <person name="Haiminen N."/>
            <person name="Iii D.L."/>
            <person name="Cornejo O."/>
            <person name="Findley S.D."/>
            <person name="Zheng P."/>
            <person name="Utro F."/>
            <person name="Royaert S."/>
            <person name="Saski C."/>
            <person name="Jenkins J."/>
            <person name="Podicheti R."/>
            <person name="Zhao M."/>
            <person name="Scheffler B.E."/>
            <person name="Stack J.C."/>
            <person name="Feltus F.A."/>
            <person name="Mustiga G.M."/>
            <person name="Amores F."/>
            <person name="Phillips W."/>
            <person name="Marelli J.P."/>
            <person name="May G.D."/>
            <person name="Shapiro H."/>
            <person name="Ma J."/>
            <person name="Bustamante C.D."/>
            <person name="Schnell R.J."/>
            <person name="Main D."/>
            <person name="Gilbert D."/>
            <person name="Parida L."/>
            <person name="Kuhn D.N."/>
        </authorList>
    </citation>
    <scope>NUCLEOTIDE SEQUENCE [LARGE SCALE GENOMIC DNA]</scope>
    <source>
        <strain evidence="4">cv. Matina 1-6</strain>
    </source>
</reference>
<gene>
    <name evidence="3" type="ORF">TCM_030839</name>
</gene>
<dbReference type="Proteomes" id="UP000026915">
    <property type="component" value="Chromosome 7"/>
</dbReference>
<dbReference type="Pfam" id="PF14476">
    <property type="entry name" value="Chloroplast_duf"/>
    <property type="match status" value="1"/>
</dbReference>
<evidence type="ECO:0000313" key="4">
    <source>
        <dbReference type="Proteomes" id="UP000026915"/>
    </source>
</evidence>
<dbReference type="eggNOG" id="KOG1962">
    <property type="taxonomic scope" value="Eukaryota"/>
</dbReference>
<feature type="transmembrane region" description="Helical" evidence="2">
    <location>
        <begin position="471"/>
        <end position="492"/>
    </location>
</feature>